<dbReference type="AlphaFoldDB" id="A0A5C6Q761"/>
<evidence type="ECO:0000313" key="3">
    <source>
        <dbReference type="Proteomes" id="UP000321822"/>
    </source>
</evidence>
<dbReference type="Proteomes" id="UP000321822">
    <property type="component" value="Unassembled WGS sequence"/>
</dbReference>
<dbReference type="GO" id="GO:0016747">
    <property type="term" value="F:acyltransferase activity, transferring groups other than amino-acyl groups"/>
    <property type="evidence" value="ECO:0007669"/>
    <property type="project" value="InterPro"/>
</dbReference>
<dbReference type="OrthoDB" id="6195901at2"/>
<evidence type="ECO:0000259" key="1">
    <source>
        <dbReference type="Pfam" id="PF13302"/>
    </source>
</evidence>
<comment type="caution">
    <text evidence="2">The sequence shown here is derived from an EMBL/GenBank/DDBJ whole genome shotgun (WGS) entry which is preliminary data.</text>
</comment>
<protein>
    <submittedName>
        <fullName evidence="2">GNAT family N-acetyltransferase</fullName>
    </submittedName>
</protein>
<reference evidence="2 3" key="1">
    <citation type="submission" date="2019-07" db="EMBL/GenBank/DDBJ databases">
        <title>Genomes of sea-ice associated Colwellia species.</title>
        <authorList>
            <person name="Bowman J.P."/>
        </authorList>
    </citation>
    <scope>NUCLEOTIDE SEQUENCE [LARGE SCALE GENOMIC DNA]</scope>
    <source>
        <strain evidence="2 3">ACAM 459</strain>
    </source>
</reference>
<dbReference type="SUPFAM" id="SSF55729">
    <property type="entry name" value="Acyl-CoA N-acyltransferases (Nat)"/>
    <property type="match status" value="1"/>
</dbReference>
<dbReference type="EMBL" id="VOLT01000012">
    <property type="protein sequence ID" value="TWX64749.1"/>
    <property type="molecule type" value="Genomic_DNA"/>
</dbReference>
<keyword evidence="2" id="KW-0808">Transferase</keyword>
<dbReference type="InterPro" id="IPR016181">
    <property type="entry name" value="Acyl_CoA_acyltransferase"/>
</dbReference>
<organism evidence="2 3">
    <name type="scientific">Colwellia demingiae</name>
    <dbReference type="NCBI Taxonomy" id="89401"/>
    <lineage>
        <taxon>Bacteria</taxon>
        <taxon>Pseudomonadati</taxon>
        <taxon>Pseudomonadota</taxon>
        <taxon>Gammaproteobacteria</taxon>
        <taxon>Alteromonadales</taxon>
        <taxon>Colwelliaceae</taxon>
        <taxon>Colwellia</taxon>
    </lineage>
</organism>
<keyword evidence="3" id="KW-1185">Reference proteome</keyword>
<gene>
    <name evidence="2" type="ORF">ESZ36_18795</name>
</gene>
<name>A0A5C6Q761_9GAMM</name>
<evidence type="ECO:0000313" key="2">
    <source>
        <dbReference type="EMBL" id="TWX64749.1"/>
    </source>
</evidence>
<accession>A0A5C6Q761</accession>
<dbReference type="InterPro" id="IPR051531">
    <property type="entry name" value="N-acetyltransferase"/>
</dbReference>
<proteinExistence type="predicted"/>
<dbReference type="Pfam" id="PF13302">
    <property type="entry name" value="Acetyltransf_3"/>
    <property type="match status" value="1"/>
</dbReference>
<dbReference type="InterPro" id="IPR000182">
    <property type="entry name" value="GNAT_dom"/>
</dbReference>
<dbReference type="PANTHER" id="PTHR43792:SF1">
    <property type="entry name" value="N-ACETYLTRANSFERASE DOMAIN-CONTAINING PROTEIN"/>
    <property type="match status" value="1"/>
</dbReference>
<sequence length="201" mass="23104">MLHGNIIKWSIFMHSFTTERLLIRPLAVQDKALYLSLYCNAKIMKNIGEPLSLESAQKAFHNTLKAMDKTMPKVLTWAIVNKITNETIGIQALSESSQDDFKIAEIGIMLSTKANGKQFPEEAMGALMEYGFHHLLLMRINAVYACKNLATKRFVNKLGFRFNNQPQGDEDNNEYQYFDQRQWNKSLITKILPNKYDNPLP</sequence>
<dbReference type="Gene3D" id="3.40.630.30">
    <property type="match status" value="1"/>
</dbReference>
<dbReference type="PANTHER" id="PTHR43792">
    <property type="entry name" value="GNAT FAMILY, PUTATIVE (AFU_ORTHOLOGUE AFUA_3G00765)-RELATED-RELATED"/>
    <property type="match status" value="1"/>
</dbReference>
<feature type="domain" description="N-acetyltransferase" evidence="1">
    <location>
        <begin position="20"/>
        <end position="161"/>
    </location>
</feature>